<dbReference type="PANTHER" id="PTHR35043:SF7">
    <property type="entry name" value="TRANSCRIPTION FACTOR DOMAIN-CONTAINING PROTEIN"/>
    <property type="match status" value="1"/>
</dbReference>
<dbReference type="EMBL" id="WIGM01000148">
    <property type="protein sequence ID" value="KAF6837083.1"/>
    <property type="molecule type" value="Genomic_DNA"/>
</dbReference>
<sequence>MDDTYQVIMQNRETTPALGTIPAPSLVFSPSTRGAMDIIWSCVITPFACVFTVLHLNIPAITKKYALINAKIRWALVAIIFPDIIFILAYSQFLAAQQLKKKLDRLRGKLPNMIYIARKYGLQICFFVVMGGFHISIEDIKPGANFTQREDIPYSLPVTPKGFLKLIELGQLEELSRVKESHCGERSKANYLQKTLVAFQVCWMGIQCGARAAQGLPITLLEFHTLAHVLYIPFLAWLWFHKPLDISHPEILEPRSETTKNFMAYAIQIELCKSASAFNKLACFAPEPVGVAAVVCEVVPPPIQNVNHEYNTVRSFVVTYTSSRLSAGPEGLQGFATTSPPASYDRTQPLLALGLHQLPKPTRWVPLPADDSVTLSPGEALPCGLGLATSTAPAPSQELNLTQKDCTRLERATSYLYSLPAPAKEGLRYFKDFVPSDSERCLSDGGNALFQASERQDYGFFVRLLWFFSGVSPQASFATLRLGHFVCHSGLSYSRTSSIDTAATAGPLVHEL</sequence>
<dbReference type="Proteomes" id="UP000639643">
    <property type="component" value="Unassembled WGS sequence"/>
</dbReference>
<name>A0A8H6KTX4_9PEZI</name>
<evidence type="ECO:0000256" key="1">
    <source>
        <dbReference type="SAM" id="Phobius"/>
    </source>
</evidence>
<evidence type="ECO:0000313" key="2">
    <source>
        <dbReference type="EMBL" id="KAF6837083.1"/>
    </source>
</evidence>
<keyword evidence="3" id="KW-1185">Reference proteome</keyword>
<accession>A0A8H6KTX4</accession>
<keyword evidence="1" id="KW-0812">Transmembrane</keyword>
<evidence type="ECO:0000313" key="3">
    <source>
        <dbReference type="Proteomes" id="UP000639643"/>
    </source>
</evidence>
<dbReference type="PANTHER" id="PTHR35043">
    <property type="entry name" value="TRANSCRIPTION FACTOR DOMAIN-CONTAINING PROTEIN"/>
    <property type="match status" value="1"/>
</dbReference>
<keyword evidence="1" id="KW-0472">Membrane</keyword>
<feature type="transmembrane region" description="Helical" evidence="1">
    <location>
        <begin position="113"/>
        <end position="133"/>
    </location>
</feature>
<organism evidence="2 3">
    <name type="scientific">Colletotrichum musicola</name>
    <dbReference type="NCBI Taxonomy" id="2175873"/>
    <lineage>
        <taxon>Eukaryota</taxon>
        <taxon>Fungi</taxon>
        <taxon>Dikarya</taxon>
        <taxon>Ascomycota</taxon>
        <taxon>Pezizomycotina</taxon>
        <taxon>Sordariomycetes</taxon>
        <taxon>Hypocreomycetidae</taxon>
        <taxon>Glomerellales</taxon>
        <taxon>Glomerellaceae</taxon>
        <taxon>Colletotrichum</taxon>
        <taxon>Colletotrichum orchidearum species complex</taxon>
    </lineage>
</organism>
<dbReference type="AlphaFoldDB" id="A0A8H6KTX4"/>
<dbReference type="OrthoDB" id="3061561at2759"/>
<proteinExistence type="predicted"/>
<gene>
    <name evidence="2" type="ORF">CMUS01_05136</name>
</gene>
<feature type="transmembrane region" description="Helical" evidence="1">
    <location>
        <begin position="74"/>
        <end position="93"/>
    </location>
</feature>
<feature type="transmembrane region" description="Helical" evidence="1">
    <location>
        <begin position="38"/>
        <end position="62"/>
    </location>
</feature>
<protein>
    <submittedName>
        <fullName evidence="2">Uncharacterized protein</fullName>
    </submittedName>
</protein>
<comment type="caution">
    <text evidence="2">The sequence shown here is derived from an EMBL/GenBank/DDBJ whole genome shotgun (WGS) entry which is preliminary data.</text>
</comment>
<reference evidence="2" key="1">
    <citation type="journal article" date="2020" name="Phytopathology">
        <title>Genome Sequence Resources of Colletotrichum truncatum, C. plurivorum, C. musicola, and C. sojae: Four Species Pathogenic to Soybean (Glycine max).</title>
        <authorList>
            <person name="Rogerio F."/>
            <person name="Boufleur T.R."/>
            <person name="Ciampi-Guillardi M."/>
            <person name="Sukno S.A."/>
            <person name="Thon M.R."/>
            <person name="Massola Junior N.S."/>
            <person name="Baroncelli R."/>
        </authorList>
    </citation>
    <scope>NUCLEOTIDE SEQUENCE</scope>
    <source>
        <strain evidence="2">LFN0074</strain>
    </source>
</reference>
<keyword evidence="1" id="KW-1133">Transmembrane helix</keyword>